<feature type="compositionally biased region" description="Polar residues" evidence="1">
    <location>
        <begin position="195"/>
        <end position="206"/>
    </location>
</feature>
<feature type="region of interest" description="Disordered" evidence="1">
    <location>
        <begin position="1"/>
        <end position="176"/>
    </location>
</feature>
<dbReference type="AlphaFoldDB" id="A0AA39NIJ1"/>
<feature type="compositionally biased region" description="Basic residues" evidence="1">
    <location>
        <begin position="91"/>
        <end position="104"/>
    </location>
</feature>
<feature type="compositionally biased region" description="Basic and acidic residues" evidence="1">
    <location>
        <begin position="105"/>
        <end position="114"/>
    </location>
</feature>
<evidence type="ECO:0000313" key="3">
    <source>
        <dbReference type="Proteomes" id="UP001175211"/>
    </source>
</evidence>
<feature type="compositionally biased region" description="Acidic residues" evidence="1">
    <location>
        <begin position="55"/>
        <end position="73"/>
    </location>
</feature>
<feature type="region of interest" description="Disordered" evidence="1">
    <location>
        <begin position="191"/>
        <end position="215"/>
    </location>
</feature>
<evidence type="ECO:0000256" key="1">
    <source>
        <dbReference type="SAM" id="MobiDB-lite"/>
    </source>
</evidence>
<feature type="compositionally biased region" description="Basic residues" evidence="1">
    <location>
        <begin position="151"/>
        <end position="172"/>
    </location>
</feature>
<feature type="region of interest" description="Disordered" evidence="1">
    <location>
        <begin position="354"/>
        <end position="377"/>
    </location>
</feature>
<proteinExistence type="predicted"/>
<evidence type="ECO:0000313" key="2">
    <source>
        <dbReference type="EMBL" id="KAK0466282.1"/>
    </source>
</evidence>
<comment type="caution">
    <text evidence="2">The sequence shown here is derived from an EMBL/GenBank/DDBJ whole genome shotgun (WGS) entry which is preliminary data.</text>
</comment>
<sequence length="377" mass="39981">MDEDVDMDAPQISTLREEVTPPPPQRTGIRVKLVVGKKSAGPTVTVPSKRSHTEDEADEDEDQEDQLIDDDDDVSAKPSKVPARPVEATPKRKAPVKRKAKKTEKKSSEEKQEKPIPPPPASSLPEEGFDPNHISLTVAPPVEPAPAPAKVVKKKPAAKKAPAKPKVTKPPKAKNVLPQLADDASVLSEGGFTGTAASSPVTTHFANSPEPELGDAPAEEINIEALLLPVYPLPTKPFPVQPPPKISSGFAPVMPLDRSGKKVRCWRVANREIRGIAGGRWFAHAWVGEKDSEYSGSKAGEGALTIPKLPAMLSASGKGKGKVNKALSLTGTSRSGSLVPEGPTLPGVRNLTKMRNSMQFPPPPSSEAGDSDMMGPS</sequence>
<accession>A0AA39NIJ1</accession>
<name>A0AA39NIJ1_ARMTA</name>
<dbReference type="GeneID" id="85355084"/>
<gene>
    <name evidence="2" type="ORF">EV420DRAFT_1510867</name>
</gene>
<keyword evidence="3" id="KW-1185">Reference proteome</keyword>
<dbReference type="EMBL" id="JAUEPS010000004">
    <property type="protein sequence ID" value="KAK0466282.1"/>
    <property type="molecule type" value="Genomic_DNA"/>
</dbReference>
<protein>
    <submittedName>
        <fullName evidence="2">Uncharacterized protein</fullName>
    </submittedName>
</protein>
<organism evidence="2 3">
    <name type="scientific">Armillaria tabescens</name>
    <name type="common">Ringless honey mushroom</name>
    <name type="synonym">Agaricus tabescens</name>
    <dbReference type="NCBI Taxonomy" id="1929756"/>
    <lineage>
        <taxon>Eukaryota</taxon>
        <taxon>Fungi</taxon>
        <taxon>Dikarya</taxon>
        <taxon>Basidiomycota</taxon>
        <taxon>Agaricomycotina</taxon>
        <taxon>Agaricomycetes</taxon>
        <taxon>Agaricomycetidae</taxon>
        <taxon>Agaricales</taxon>
        <taxon>Marasmiineae</taxon>
        <taxon>Physalacriaceae</taxon>
        <taxon>Desarmillaria</taxon>
    </lineage>
</organism>
<dbReference type="RefSeq" id="XP_060337109.1">
    <property type="nucleotide sequence ID" value="XM_060471536.1"/>
</dbReference>
<reference evidence="2" key="1">
    <citation type="submission" date="2023-06" db="EMBL/GenBank/DDBJ databases">
        <authorList>
            <consortium name="Lawrence Berkeley National Laboratory"/>
            <person name="Ahrendt S."/>
            <person name="Sahu N."/>
            <person name="Indic B."/>
            <person name="Wong-Bajracharya J."/>
            <person name="Merenyi Z."/>
            <person name="Ke H.-M."/>
            <person name="Monk M."/>
            <person name="Kocsube S."/>
            <person name="Drula E."/>
            <person name="Lipzen A."/>
            <person name="Balint B."/>
            <person name="Henrissat B."/>
            <person name="Andreopoulos B."/>
            <person name="Martin F.M."/>
            <person name="Harder C.B."/>
            <person name="Rigling D."/>
            <person name="Ford K.L."/>
            <person name="Foster G.D."/>
            <person name="Pangilinan J."/>
            <person name="Papanicolaou A."/>
            <person name="Barry K."/>
            <person name="LaButti K."/>
            <person name="Viragh M."/>
            <person name="Koriabine M."/>
            <person name="Yan M."/>
            <person name="Riley R."/>
            <person name="Champramary S."/>
            <person name="Plett K.L."/>
            <person name="Tsai I.J."/>
            <person name="Slot J."/>
            <person name="Sipos G."/>
            <person name="Plett J."/>
            <person name="Nagy L.G."/>
            <person name="Grigoriev I.V."/>
        </authorList>
    </citation>
    <scope>NUCLEOTIDE SEQUENCE</scope>
    <source>
        <strain evidence="2">CCBAS 213</strain>
    </source>
</reference>
<dbReference type="Proteomes" id="UP001175211">
    <property type="component" value="Unassembled WGS sequence"/>
</dbReference>